<dbReference type="Pfam" id="PF01475">
    <property type="entry name" value="FUR"/>
    <property type="match status" value="1"/>
</dbReference>
<dbReference type="RefSeq" id="WP_007390468.1">
    <property type="nucleotide sequence ID" value="NZ_AFIJ01000007.1"/>
</dbReference>
<dbReference type="Proteomes" id="UP000004018">
    <property type="component" value="Unassembled WGS sequence"/>
</dbReference>
<reference evidence="7 8" key="1">
    <citation type="submission" date="2011-04" db="EMBL/GenBank/DDBJ databases">
        <authorList>
            <person name="Harkins D.M."/>
            <person name="Madupu R."/>
            <person name="Durkin A.S."/>
            <person name="Torralba M."/>
            <person name="Methe B."/>
            <person name="Sutton G.G."/>
            <person name="Nelson K.E."/>
        </authorList>
    </citation>
    <scope>NUCLEOTIDE SEQUENCE [LARGE SCALE GENOMIC DNA]</scope>
    <source>
        <strain evidence="7 8">UPII 199-6</strain>
    </source>
</reference>
<dbReference type="SUPFAM" id="SSF46785">
    <property type="entry name" value="Winged helix' DNA-binding domain"/>
    <property type="match status" value="1"/>
</dbReference>
<evidence type="ECO:0000256" key="2">
    <source>
        <dbReference type="ARBA" id="ARBA00022491"/>
    </source>
</evidence>
<dbReference type="EMBL" id="AFIJ01000007">
    <property type="protein sequence ID" value="EGL42007.1"/>
    <property type="molecule type" value="Genomic_DNA"/>
</dbReference>
<protein>
    <submittedName>
        <fullName evidence="7">Transcriptional regulator, Fur family</fullName>
    </submittedName>
</protein>
<keyword evidence="5" id="KW-0238">DNA-binding</keyword>
<evidence type="ECO:0000256" key="1">
    <source>
        <dbReference type="ARBA" id="ARBA00007957"/>
    </source>
</evidence>
<comment type="caution">
    <text evidence="7">The sequence shown here is derived from an EMBL/GenBank/DDBJ whole genome shotgun (WGS) entry which is preliminary data.</text>
</comment>
<keyword evidence="6" id="KW-0804">Transcription</keyword>
<comment type="similarity">
    <text evidence="1">Belongs to the Fur family.</text>
</comment>
<proteinExistence type="inferred from homology"/>
<dbReference type="CDD" id="cd07153">
    <property type="entry name" value="Fur_like"/>
    <property type="match status" value="1"/>
</dbReference>
<dbReference type="Gene3D" id="3.30.1490.190">
    <property type="match status" value="1"/>
</dbReference>
<evidence type="ECO:0000256" key="6">
    <source>
        <dbReference type="ARBA" id="ARBA00023163"/>
    </source>
</evidence>
<evidence type="ECO:0000313" key="7">
    <source>
        <dbReference type="EMBL" id="EGL42007.1"/>
    </source>
</evidence>
<dbReference type="InterPro" id="IPR002481">
    <property type="entry name" value="FUR"/>
</dbReference>
<accession>A0ABN0D4F9</accession>
<evidence type="ECO:0000256" key="4">
    <source>
        <dbReference type="ARBA" id="ARBA00023015"/>
    </source>
</evidence>
<keyword evidence="4" id="KW-0805">Transcription regulation</keyword>
<gene>
    <name evidence="7" type="ORF">HMPREF1039_0238</name>
</gene>
<dbReference type="InterPro" id="IPR043135">
    <property type="entry name" value="Fur_C"/>
</dbReference>
<dbReference type="PANTHER" id="PTHR33202">
    <property type="entry name" value="ZINC UPTAKE REGULATION PROTEIN"/>
    <property type="match status" value="1"/>
</dbReference>
<keyword evidence="3" id="KW-0862">Zinc</keyword>
<name>A0ABN0D4F9_9FIRM</name>
<sequence>MERDKAELMEVMMKRMKEKIKDKRYKMTTQRQVILRAFVESTIRHMSAEEVFELVKKTSPDIGLATIYRTLDLFTEMDLLKKLDFDDGCSRYELNDRENEGHFHHHLICLGCGKVWECKDDLLETLESILQKRLHFRTVDHQLKVYGYCEECETKRQAEEAKKSVNQAGNE</sequence>
<keyword evidence="8" id="KW-1185">Reference proteome</keyword>
<evidence type="ECO:0000256" key="3">
    <source>
        <dbReference type="ARBA" id="ARBA00022833"/>
    </source>
</evidence>
<evidence type="ECO:0000256" key="5">
    <source>
        <dbReference type="ARBA" id="ARBA00023125"/>
    </source>
</evidence>
<organism evidence="7 8">
    <name type="scientific">Megasphaera lornae</name>
    <dbReference type="NCBI Taxonomy" id="1000568"/>
    <lineage>
        <taxon>Bacteria</taxon>
        <taxon>Bacillati</taxon>
        <taxon>Bacillota</taxon>
        <taxon>Negativicutes</taxon>
        <taxon>Veillonellales</taxon>
        <taxon>Veillonellaceae</taxon>
        <taxon>Megasphaera</taxon>
    </lineage>
</organism>
<dbReference type="PANTHER" id="PTHR33202:SF7">
    <property type="entry name" value="FERRIC UPTAKE REGULATION PROTEIN"/>
    <property type="match status" value="1"/>
</dbReference>
<dbReference type="InterPro" id="IPR036388">
    <property type="entry name" value="WH-like_DNA-bd_sf"/>
</dbReference>
<dbReference type="InterPro" id="IPR036390">
    <property type="entry name" value="WH_DNA-bd_sf"/>
</dbReference>
<keyword evidence="2" id="KW-0678">Repressor</keyword>
<dbReference type="Gene3D" id="1.10.10.10">
    <property type="entry name" value="Winged helix-like DNA-binding domain superfamily/Winged helix DNA-binding domain"/>
    <property type="match status" value="1"/>
</dbReference>
<evidence type="ECO:0000313" key="8">
    <source>
        <dbReference type="Proteomes" id="UP000004018"/>
    </source>
</evidence>